<dbReference type="CDD" id="cd06445">
    <property type="entry name" value="ATase"/>
    <property type="match status" value="1"/>
</dbReference>
<dbReference type="STRING" id="1344003.SAMN05445060_2286"/>
<dbReference type="EMBL" id="FTNT01000006">
    <property type="protein sequence ID" value="SIS03859.1"/>
    <property type="molecule type" value="Genomic_DNA"/>
</dbReference>
<dbReference type="NCBIfam" id="TIGR00589">
    <property type="entry name" value="ogt"/>
    <property type="match status" value="1"/>
</dbReference>
<sequence>MTAPAVTTTTPTWTTLTTPDGPFTLIRDLDGAVLASGWTDVVEELRALIHPSLRPATVTASSDAGPAGAAVSRYYAGQLDAIDEIPVRQHSGEFLLHAWKVLRTVAPGDPVSYQEFADRAGRPPAVRAAASACARNATALFVPCHRVLRTDGSLGGFRYGTDIKSSLLAREAHPARDRDTATVS</sequence>
<dbReference type="OrthoDB" id="9802228at2"/>
<reference evidence="8 9" key="1">
    <citation type="submission" date="2017-01" db="EMBL/GenBank/DDBJ databases">
        <authorList>
            <person name="Mah S.A."/>
            <person name="Swanson W.J."/>
            <person name="Moy G.W."/>
            <person name="Vacquier V.D."/>
        </authorList>
    </citation>
    <scope>NUCLEOTIDE SEQUENCE [LARGE SCALE GENOMIC DNA]</scope>
    <source>
        <strain evidence="8 9">CPCC 203464</strain>
    </source>
</reference>
<evidence type="ECO:0000256" key="1">
    <source>
        <dbReference type="ARBA" id="ARBA00001286"/>
    </source>
</evidence>
<evidence type="ECO:0000256" key="2">
    <source>
        <dbReference type="ARBA" id="ARBA00022603"/>
    </source>
</evidence>
<organism evidence="8 9">
    <name type="scientific">Williamsia sterculiae</name>
    <dbReference type="NCBI Taxonomy" id="1344003"/>
    <lineage>
        <taxon>Bacteria</taxon>
        <taxon>Bacillati</taxon>
        <taxon>Actinomycetota</taxon>
        <taxon>Actinomycetes</taxon>
        <taxon>Mycobacteriales</taxon>
        <taxon>Nocardiaceae</taxon>
        <taxon>Williamsia</taxon>
    </lineage>
</organism>
<dbReference type="Gene3D" id="1.10.10.10">
    <property type="entry name" value="Winged helix-like DNA-binding domain superfamily/Winged helix DNA-binding domain"/>
    <property type="match status" value="1"/>
</dbReference>
<evidence type="ECO:0000259" key="7">
    <source>
        <dbReference type="Pfam" id="PF01035"/>
    </source>
</evidence>
<keyword evidence="2 8" id="KW-0489">Methyltransferase</keyword>
<proteinExistence type="predicted"/>
<dbReference type="Pfam" id="PF01035">
    <property type="entry name" value="DNA_binding_1"/>
    <property type="match status" value="1"/>
</dbReference>
<dbReference type="SUPFAM" id="SSF46767">
    <property type="entry name" value="Methylated DNA-protein cysteine methyltransferase, C-terminal domain"/>
    <property type="match status" value="1"/>
</dbReference>
<feature type="domain" description="Methylated-DNA-[protein]-cysteine S-methyltransferase DNA binding" evidence="7">
    <location>
        <begin position="94"/>
        <end position="172"/>
    </location>
</feature>
<dbReference type="PANTHER" id="PTHR10815">
    <property type="entry name" value="METHYLATED-DNA--PROTEIN-CYSTEINE METHYLTRANSFERASE"/>
    <property type="match status" value="1"/>
</dbReference>
<dbReference type="GO" id="GO:0032259">
    <property type="term" value="P:methylation"/>
    <property type="evidence" value="ECO:0007669"/>
    <property type="project" value="UniProtKB-KW"/>
</dbReference>
<accession>A0A1N7FU40</accession>
<dbReference type="PANTHER" id="PTHR10815:SF13">
    <property type="entry name" value="METHYLATED-DNA--PROTEIN-CYSTEINE METHYLTRANSFERASE"/>
    <property type="match status" value="1"/>
</dbReference>
<name>A0A1N7FU40_9NOCA</name>
<dbReference type="InterPro" id="IPR001497">
    <property type="entry name" value="MethylDNA_cys_MeTrfase_AS"/>
</dbReference>
<dbReference type="GO" id="GO:0003908">
    <property type="term" value="F:methylated-DNA-[protein]-cysteine S-methyltransferase activity"/>
    <property type="evidence" value="ECO:0007669"/>
    <property type="project" value="UniProtKB-EC"/>
</dbReference>
<evidence type="ECO:0000313" key="9">
    <source>
        <dbReference type="Proteomes" id="UP000186218"/>
    </source>
</evidence>
<dbReference type="GO" id="GO:0006281">
    <property type="term" value="P:DNA repair"/>
    <property type="evidence" value="ECO:0007669"/>
    <property type="project" value="UniProtKB-KW"/>
</dbReference>
<evidence type="ECO:0000313" key="8">
    <source>
        <dbReference type="EMBL" id="SIS03859.1"/>
    </source>
</evidence>
<keyword evidence="4" id="KW-0227">DNA damage</keyword>
<keyword evidence="5" id="KW-0234">DNA repair</keyword>
<dbReference type="PROSITE" id="PS00374">
    <property type="entry name" value="MGMT"/>
    <property type="match status" value="1"/>
</dbReference>
<comment type="catalytic activity">
    <reaction evidence="6">
        <text>a 6-O-methyl-2'-deoxyguanosine in DNA + L-cysteinyl-[protein] = S-methyl-L-cysteinyl-[protein] + a 2'-deoxyguanosine in DNA</text>
        <dbReference type="Rhea" id="RHEA:24000"/>
        <dbReference type="Rhea" id="RHEA-COMP:10131"/>
        <dbReference type="Rhea" id="RHEA-COMP:10132"/>
        <dbReference type="Rhea" id="RHEA-COMP:11367"/>
        <dbReference type="Rhea" id="RHEA-COMP:11368"/>
        <dbReference type="ChEBI" id="CHEBI:29950"/>
        <dbReference type="ChEBI" id="CHEBI:82612"/>
        <dbReference type="ChEBI" id="CHEBI:85445"/>
        <dbReference type="ChEBI" id="CHEBI:85448"/>
        <dbReference type="EC" id="2.1.1.63"/>
    </reaction>
</comment>
<keyword evidence="3 8" id="KW-0808">Transferase</keyword>
<gene>
    <name evidence="8" type="ORF">SAMN05445060_2286</name>
</gene>
<evidence type="ECO:0000256" key="3">
    <source>
        <dbReference type="ARBA" id="ARBA00022679"/>
    </source>
</evidence>
<protein>
    <submittedName>
        <fullName evidence="8">Methylated-DNA-[protein]-cysteine S-methyltransferase</fullName>
    </submittedName>
</protein>
<evidence type="ECO:0000256" key="6">
    <source>
        <dbReference type="ARBA" id="ARBA00049348"/>
    </source>
</evidence>
<dbReference type="Proteomes" id="UP000186218">
    <property type="component" value="Unassembled WGS sequence"/>
</dbReference>
<comment type="catalytic activity">
    <reaction evidence="1">
        <text>a 4-O-methyl-thymidine in DNA + L-cysteinyl-[protein] = a thymidine in DNA + S-methyl-L-cysteinyl-[protein]</text>
        <dbReference type="Rhea" id="RHEA:53428"/>
        <dbReference type="Rhea" id="RHEA-COMP:10131"/>
        <dbReference type="Rhea" id="RHEA-COMP:10132"/>
        <dbReference type="Rhea" id="RHEA-COMP:13555"/>
        <dbReference type="Rhea" id="RHEA-COMP:13556"/>
        <dbReference type="ChEBI" id="CHEBI:29950"/>
        <dbReference type="ChEBI" id="CHEBI:82612"/>
        <dbReference type="ChEBI" id="CHEBI:137386"/>
        <dbReference type="ChEBI" id="CHEBI:137387"/>
        <dbReference type="EC" id="2.1.1.63"/>
    </reaction>
</comment>
<evidence type="ECO:0000256" key="4">
    <source>
        <dbReference type="ARBA" id="ARBA00022763"/>
    </source>
</evidence>
<dbReference type="AlphaFoldDB" id="A0A1N7FU40"/>
<dbReference type="RefSeq" id="WP_076479568.1">
    <property type="nucleotide sequence ID" value="NZ_FTNT01000006.1"/>
</dbReference>
<dbReference type="InterPro" id="IPR036217">
    <property type="entry name" value="MethylDNA_cys_MeTrfase_DNAb"/>
</dbReference>
<keyword evidence="9" id="KW-1185">Reference proteome</keyword>
<dbReference type="InterPro" id="IPR036388">
    <property type="entry name" value="WH-like_DNA-bd_sf"/>
</dbReference>
<dbReference type="InterPro" id="IPR014048">
    <property type="entry name" value="MethylDNA_cys_MeTrfase_DNA-bd"/>
</dbReference>
<evidence type="ECO:0000256" key="5">
    <source>
        <dbReference type="ARBA" id="ARBA00023204"/>
    </source>
</evidence>